<comment type="function">
    <text evidence="11">Cysteine protease that plays a key role in autophagy by mediating both proteolytic activation and delipidation of ATG8 family proteins.</text>
</comment>
<keyword evidence="7" id="KW-0788">Thiol protease</keyword>
<feature type="compositionally biased region" description="Gly residues" evidence="12">
    <location>
        <begin position="254"/>
        <end position="265"/>
    </location>
</feature>
<dbReference type="InterPro" id="IPR038765">
    <property type="entry name" value="Papain-like_cys_pep_sf"/>
</dbReference>
<feature type="domain" description="Peptidase C54 catalytic" evidence="13">
    <location>
        <begin position="6"/>
        <end position="340"/>
    </location>
</feature>
<keyword evidence="6 11" id="KW-0378">Hydrolase</keyword>
<keyword evidence="3" id="KW-0813">Transport</keyword>
<organism evidence="14 15">
    <name type="scientific">Nannochloropsis salina CCMP1776</name>
    <dbReference type="NCBI Taxonomy" id="1027361"/>
    <lineage>
        <taxon>Eukaryota</taxon>
        <taxon>Sar</taxon>
        <taxon>Stramenopiles</taxon>
        <taxon>Ochrophyta</taxon>
        <taxon>Eustigmatophyceae</taxon>
        <taxon>Eustigmatales</taxon>
        <taxon>Monodopsidaceae</taxon>
        <taxon>Microchloropsis</taxon>
        <taxon>Microchloropsis salina</taxon>
    </lineage>
</organism>
<evidence type="ECO:0000313" key="14">
    <source>
        <dbReference type="EMBL" id="TFJ86729.1"/>
    </source>
</evidence>
<evidence type="ECO:0000256" key="9">
    <source>
        <dbReference type="ARBA" id="ARBA00023006"/>
    </source>
</evidence>
<gene>
    <name evidence="14" type="ORF">NSK_001817</name>
</gene>
<evidence type="ECO:0000256" key="10">
    <source>
        <dbReference type="ARBA" id="ARBA00029362"/>
    </source>
</evidence>
<dbReference type="GO" id="GO:0005737">
    <property type="term" value="C:cytoplasm"/>
    <property type="evidence" value="ECO:0007669"/>
    <property type="project" value="UniProtKB-SubCell"/>
</dbReference>
<dbReference type="EMBL" id="SDOX01000007">
    <property type="protein sequence ID" value="TFJ86729.1"/>
    <property type="molecule type" value="Genomic_DNA"/>
</dbReference>
<dbReference type="Pfam" id="PF03416">
    <property type="entry name" value="Peptidase_C54"/>
    <property type="match status" value="1"/>
</dbReference>
<evidence type="ECO:0000313" key="15">
    <source>
        <dbReference type="Proteomes" id="UP000355283"/>
    </source>
</evidence>
<keyword evidence="5 11" id="KW-0645">Protease</keyword>
<dbReference type="Proteomes" id="UP000355283">
    <property type="component" value="Unassembled WGS sequence"/>
</dbReference>
<sequence>MAPYPYTDDAGWGCMLRSAQMMMGEGLLRHVFGSNWRAPRDLDDLKFNSLYCQLLDSFVDAPGPDHVFSVHNMVQIGMSYDKLPGEWYGPTTVAYILRDLALLHRRQQQDVEEEAHALQPRSFLYLPSLSPFLPPSLPAPPVAARCFSSKKAIALIADERAAAKALLPPFRPWREGEGAVLLIPLRLGLASLNPDYIPGLLASLQIPHSLGFVGGRPHHAIYFVGAEGGREGGREGGAVVGLDPHTVQVAPGPQGDGDQGGQGGREGGKERGREGGKEGWGEGRKEGGREGGRRRYRPTDEHLRSVQCRTPAMMLAKDLDPSLALGFYLRNEVDFQLFIQYVHALKDTLQRHRLPVPFSVEQAPPEYEGAMMQSLVEEEERRVEEEEEEEEEDLEDDYVVI</sequence>
<comment type="similarity">
    <text evidence="2 11">Belongs to the peptidase C54 family.</text>
</comment>
<evidence type="ECO:0000256" key="3">
    <source>
        <dbReference type="ARBA" id="ARBA00022448"/>
    </source>
</evidence>
<comment type="caution">
    <text evidence="14">The sequence shown here is derived from an EMBL/GenBank/DDBJ whole genome shotgun (WGS) entry which is preliminary data.</text>
</comment>
<keyword evidence="9 11" id="KW-0072">Autophagy</keyword>
<evidence type="ECO:0000256" key="4">
    <source>
        <dbReference type="ARBA" id="ARBA00022490"/>
    </source>
</evidence>
<evidence type="ECO:0000256" key="8">
    <source>
        <dbReference type="ARBA" id="ARBA00022927"/>
    </source>
</evidence>
<dbReference type="GO" id="GO:0016485">
    <property type="term" value="P:protein processing"/>
    <property type="evidence" value="ECO:0007669"/>
    <property type="project" value="TreeGrafter"/>
</dbReference>
<evidence type="ECO:0000256" key="11">
    <source>
        <dbReference type="RuleBase" id="RU363115"/>
    </source>
</evidence>
<dbReference type="InterPro" id="IPR046792">
    <property type="entry name" value="Peptidase_C54_cat"/>
</dbReference>
<feature type="region of interest" description="Disordered" evidence="12">
    <location>
        <begin position="379"/>
        <end position="401"/>
    </location>
</feature>
<dbReference type="InterPro" id="IPR005078">
    <property type="entry name" value="Peptidase_C54"/>
</dbReference>
<feature type="compositionally biased region" description="Acidic residues" evidence="12">
    <location>
        <begin position="385"/>
        <end position="401"/>
    </location>
</feature>
<dbReference type="GO" id="GO:0015031">
    <property type="term" value="P:protein transport"/>
    <property type="evidence" value="ECO:0007669"/>
    <property type="project" value="UniProtKB-KW"/>
</dbReference>
<keyword evidence="4 11" id="KW-0963">Cytoplasm</keyword>
<name>A0A4D9DDP2_9STRA</name>
<evidence type="ECO:0000256" key="1">
    <source>
        <dbReference type="ARBA" id="ARBA00004496"/>
    </source>
</evidence>
<dbReference type="AlphaFoldDB" id="A0A4D9DDP2"/>
<protein>
    <recommendedName>
        <fullName evidence="11">Cysteine protease</fullName>
        <ecNumber evidence="11">3.4.22.-</ecNumber>
    </recommendedName>
</protein>
<keyword evidence="8 11" id="KW-0653">Protein transport</keyword>
<dbReference type="GO" id="GO:0034727">
    <property type="term" value="P:piecemeal microautophagy of the nucleus"/>
    <property type="evidence" value="ECO:0007669"/>
    <property type="project" value="TreeGrafter"/>
</dbReference>
<evidence type="ECO:0000256" key="2">
    <source>
        <dbReference type="ARBA" id="ARBA00010958"/>
    </source>
</evidence>
<dbReference type="GO" id="GO:0000045">
    <property type="term" value="P:autophagosome assembly"/>
    <property type="evidence" value="ECO:0007669"/>
    <property type="project" value="TreeGrafter"/>
</dbReference>
<keyword evidence="15" id="KW-1185">Reference proteome</keyword>
<feature type="region of interest" description="Disordered" evidence="12">
    <location>
        <begin position="244"/>
        <end position="302"/>
    </location>
</feature>
<evidence type="ECO:0000259" key="13">
    <source>
        <dbReference type="Pfam" id="PF03416"/>
    </source>
</evidence>
<feature type="compositionally biased region" description="Basic and acidic residues" evidence="12">
    <location>
        <begin position="266"/>
        <end position="302"/>
    </location>
</feature>
<reference evidence="14 15" key="1">
    <citation type="submission" date="2019-01" db="EMBL/GenBank/DDBJ databases">
        <title>Nuclear Genome Assembly of the Microalgal Biofuel strain Nannochloropsis salina CCMP1776.</title>
        <authorList>
            <person name="Hovde B."/>
        </authorList>
    </citation>
    <scope>NUCLEOTIDE SEQUENCE [LARGE SCALE GENOMIC DNA]</scope>
    <source>
        <strain evidence="14 15">CCMP1776</strain>
    </source>
</reference>
<dbReference type="GO" id="GO:0000423">
    <property type="term" value="P:mitophagy"/>
    <property type="evidence" value="ECO:0007669"/>
    <property type="project" value="TreeGrafter"/>
</dbReference>
<evidence type="ECO:0000256" key="7">
    <source>
        <dbReference type="ARBA" id="ARBA00022807"/>
    </source>
</evidence>
<dbReference type="GO" id="GO:0035973">
    <property type="term" value="P:aggrephagy"/>
    <property type="evidence" value="ECO:0007669"/>
    <property type="project" value="TreeGrafter"/>
</dbReference>
<dbReference type="OrthoDB" id="2960936at2759"/>
<proteinExistence type="inferred from homology"/>
<dbReference type="EC" id="3.4.22.-" evidence="11"/>
<dbReference type="PANTHER" id="PTHR22624">
    <property type="entry name" value="CYSTEINE PROTEASE ATG4"/>
    <property type="match status" value="1"/>
</dbReference>
<dbReference type="SUPFAM" id="SSF54001">
    <property type="entry name" value="Cysteine proteinases"/>
    <property type="match status" value="1"/>
</dbReference>
<accession>A0A4D9DDP2</accession>
<comment type="subcellular location">
    <subcellularLocation>
        <location evidence="1 11">Cytoplasm</location>
    </subcellularLocation>
</comment>
<comment type="catalytic activity">
    <reaction evidence="10">
        <text>[protein]-C-terminal L-amino acid-glycyl-phosphatidylethanolamide + H2O = [protein]-C-terminal L-amino acid-glycine + a 1,2-diacyl-sn-glycero-3-phosphoethanolamine</text>
        <dbReference type="Rhea" id="RHEA:67548"/>
        <dbReference type="Rhea" id="RHEA-COMP:17323"/>
        <dbReference type="Rhea" id="RHEA-COMP:17324"/>
        <dbReference type="ChEBI" id="CHEBI:15377"/>
        <dbReference type="ChEBI" id="CHEBI:64612"/>
        <dbReference type="ChEBI" id="CHEBI:172940"/>
        <dbReference type="ChEBI" id="CHEBI:172941"/>
    </reaction>
    <physiologicalReaction direction="left-to-right" evidence="10">
        <dbReference type="Rhea" id="RHEA:67549"/>
    </physiologicalReaction>
</comment>
<dbReference type="GO" id="GO:0019786">
    <property type="term" value="F:protein-phosphatidylethanolamide deconjugating activity"/>
    <property type="evidence" value="ECO:0007669"/>
    <property type="project" value="InterPro"/>
</dbReference>
<dbReference type="PANTHER" id="PTHR22624:SF49">
    <property type="entry name" value="CYSTEINE PROTEASE"/>
    <property type="match status" value="1"/>
</dbReference>
<evidence type="ECO:0000256" key="5">
    <source>
        <dbReference type="ARBA" id="ARBA00022670"/>
    </source>
</evidence>
<evidence type="ECO:0000256" key="6">
    <source>
        <dbReference type="ARBA" id="ARBA00022801"/>
    </source>
</evidence>
<dbReference type="GO" id="GO:0004197">
    <property type="term" value="F:cysteine-type endopeptidase activity"/>
    <property type="evidence" value="ECO:0007669"/>
    <property type="project" value="TreeGrafter"/>
</dbReference>
<evidence type="ECO:0000256" key="12">
    <source>
        <dbReference type="SAM" id="MobiDB-lite"/>
    </source>
</evidence>